<dbReference type="Gene3D" id="1.10.287.470">
    <property type="entry name" value="Helix hairpin bin"/>
    <property type="match status" value="1"/>
</dbReference>
<comment type="caution">
    <text evidence="3">The sequence shown here is derived from an EMBL/GenBank/DDBJ whole genome shotgun (WGS) entry which is preliminary data.</text>
</comment>
<keyword evidence="4" id="KW-1185">Reference proteome</keyword>
<protein>
    <submittedName>
        <fullName evidence="3">Efflux RND transporter periplasmic adaptor subunit</fullName>
    </submittedName>
</protein>
<dbReference type="GO" id="GO:1990281">
    <property type="term" value="C:efflux pump complex"/>
    <property type="evidence" value="ECO:0007669"/>
    <property type="project" value="TreeGrafter"/>
</dbReference>
<dbReference type="OrthoDB" id="9806939at2"/>
<dbReference type="Gene3D" id="2.40.30.170">
    <property type="match status" value="1"/>
</dbReference>
<dbReference type="PANTHER" id="PTHR30469:SF15">
    <property type="entry name" value="HLYD FAMILY OF SECRETION PROTEINS"/>
    <property type="match status" value="1"/>
</dbReference>
<gene>
    <name evidence="3" type="ORF">FHP91_18570</name>
</gene>
<dbReference type="Gene3D" id="2.40.50.100">
    <property type="match status" value="1"/>
</dbReference>
<dbReference type="EMBL" id="VMNK01000018">
    <property type="protein sequence ID" value="TVO51905.1"/>
    <property type="molecule type" value="Genomic_DNA"/>
</dbReference>
<evidence type="ECO:0000313" key="3">
    <source>
        <dbReference type="EMBL" id="TVO51905.1"/>
    </source>
</evidence>
<dbReference type="Pfam" id="PF25954">
    <property type="entry name" value="Beta-barrel_RND_2"/>
    <property type="match status" value="1"/>
</dbReference>
<dbReference type="PANTHER" id="PTHR30469">
    <property type="entry name" value="MULTIDRUG RESISTANCE PROTEIN MDTA"/>
    <property type="match status" value="1"/>
</dbReference>
<comment type="similarity">
    <text evidence="1">Belongs to the membrane fusion protein (MFP) (TC 8.A.1) family.</text>
</comment>
<sequence>MRARTLLVLLCLIAAGAAAVWWFKRPTPIPVALATVDRGLVEATVSNTRAGEIEACQRAKLSTIAGGRIEYLGVKEGDKVVAGQVLMRLWNDDQAAQVVVAQRQLETAQRRVTEICTMAANARSEAARQSALHKRGFVSGSAEEKARTDATAREAACRTSQSDIAAARAQLDAARANTERTVLTAPFAGTIAKIVGELGEYATPSPPGVATPPAIDLIDESCLYVKAPMDEVDAPKIHAGQTVRITLDALPGRVFAGHVRRVAPYVFAVEKQARTVDVEVDFDHPEEARGLLVGYSADAEVILESRPDVLRIPTAALRSSGDVLRYDAATGTLSAQPVKTGIANWAQTEITDGLSEGDRIVTSLERDGIVTGALVTPDTDAPK</sequence>
<feature type="domain" description="CusB-like beta-barrel" evidence="2">
    <location>
        <begin position="225"/>
        <end position="287"/>
    </location>
</feature>
<evidence type="ECO:0000256" key="1">
    <source>
        <dbReference type="ARBA" id="ARBA00009477"/>
    </source>
</evidence>
<dbReference type="Gene3D" id="2.40.420.20">
    <property type="match status" value="1"/>
</dbReference>
<dbReference type="RefSeq" id="WP_144310996.1">
    <property type="nucleotide sequence ID" value="NZ_VMNK01000018.1"/>
</dbReference>
<proteinExistence type="inferred from homology"/>
<evidence type="ECO:0000313" key="4">
    <source>
        <dbReference type="Proteomes" id="UP000319502"/>
    </source>
</evidence>
<dbReference type="AlphaFoldDB" id="A0A557QG63"/>
<dbReference type="SUPFAM" id="SSF111369">
    <property type="entry name" value="HlyD-like secretion proteins"/>
    <property type="match status" value="1"/>
</dbReference>
<dbReference type="NCBIfam" id="TIGR01730">
    <property type="entry name" value="RND_mfp"/>
    <property type="match status" value="1"/>
</dbReference>
<evidence type="ECO:0000259" key="2">
    <source>
        <dbReference type="Pfam" id="PF25954"/>
    </source>
</evidence>
<dbReference type="Proteomes" id="UP000319502">
    <property type="component" value="Unassembled WGS sequence"/>
</dbReference>
<dbReference type="GO" id="GO:0015562">
    <property type="term" value="F:efflux transmembrane transporter activity"/>
    <property type="evidence" value="ECO:0007669"/>
    <property type="project" value="TreeGrafter"/>
</dbReference>
<name>A0A557QG63_9RHOO</name>
<organism evidence="3 4">
    <name type="scientific">Denitromonas halophila</name>
    <dbReference type="NCBI Taxonomy" id="1629404"/>
    <lineage>
        <taxon>Bacteria</taxon>
        <taxon>Pseudomonadati</taxon>
        <taxon>Pseudomonadota</taxon>
        <taxon>Betaproteobacteria</taxon>
        <taxon>Rhodocyclales</taxon>
        <taxon>Zoogloeaceae</taxon>
        <taxon>Denitromonas</taxon>
    </lineage>
</organism>
<accession>A0A557QG63</accession>
<reference evidence="3 4" key="1">
    <citation type="submission" date="2019-07" db="EMBL/GenBank/DDBJ databases">
        <title>The pathways for chlorine oxyanion respiration interact through the shared metabolite chlorate.</title>
        <authorList>
            <person name="Barnum T.P."/>
            <person name="Cheng Y."/>
            <person name="Hill K.A."/>
            <person name="Lucas L.N."/>
            <person name="Carlson H.K."/>
            <person name="Coates J.D."/>
        </authorList>
    </citation>
    <scope>NUCLEOTIDE SEQUENCE [LARGE SCALE GENOMIC DNA]</scope>
    <source>
        <strain evidence="3 4">SFB-3</strain>
    </source>
</reference>
<dbReference type="InterPro" id="IPR058792">
    <property type="entry name" value="Beta-barrel_RND_2"/>
</dbReference>
<dbReference type="InterPro" id="IPR006143">
    <property type="entry name" value="RND_pump_MFP"/>
</dbReference>